<accession>A0A8J6G344</accession>
<evidence type="ECO:0000256" key="2">
    <source>
        <dbReference type="ARBA" id="ARBA00010905"/>
    </source>
</evidence>
<evidence type="ECO:0000256" key="9">
    <source>
        <dbReference type="SAM" id="Phobius"/>
    </source>
</evidence>
<dbReference type="Proteomes" id="UP000710432">
    <property type="component" value="Unassembled WGS sequence"/>
</dbReference>
<evidence type="ECO:0000313" key="13">
    <source>
        <dbReference type="Proteomes" id="UP000710432"/>
    </source>
</evidence>
<sequence length="656" mass="73177">MLMHTKNPGCQEVEEDQKFRFLGAYIWCNLCIDLVAFTSEIFKGAVFQSLDGIIVSANCKLRKIFTLKSKPRETADKDDEPTDMIPRSCQLATDVPHVTQLLNMTKVCQTEIKFGGHRLRSAESDQFINRGAGSIRNSKSQDVCHIAFGSRVLGPPPLSGRRNNLRLSSEEYNWRNYQPSQMSECELQMLASLRRQQNEDLEDPGAPHGLSASQVDNCNVSISTSSDDTTTWNSCLPPLRSEEGNHLGKAATPPGSRTLLVGSQARGQLVQPGLKASSADSTPLLHQGFQLLDHLKFYRSEGTKAVIFLRASLGSRGRGRGILSKAYQTMTSQIYQEKWPPKTHVKTEDKQLVIKVNRFSWISLLDWPASQEDEGREHRLLVKAPRAVPNMSPSAQAAKPCLPDPQVTLTPLTPSRSPRQDESDRVCTTTNWFLWQASVAPGIKGLVRVVAFIFTMVAMWVFLRSYISINRKTIRLPRWLGVPNTKCGLSKPCLDNFFAFKLSTGAANVVGPSMCFENEIIMSPVRNNVGRGLNIALVNGSTGQVTEKGSFDMYSGEPKLLIEFLEKIPDSTLVLVASYDDPGTKMNDKIRTLFSNLGSSYANQLGFRDSWVFLGAKDLKDKSPYEQFLKNNPETNKYEGWPELLELEGCVPRKVF</sequence>
<evidence type="ECO:0000259" key="10">
    <source>
        <dbReference type="Pfam" id="PF05018"/>
    </source>
</evidence>
<evidence type="ECO:0000256" key="5">
    <source>
        <dbReference type="ARBA" id="ARBA00022734"/>
    </source>
</evidence>
<dbReference type="EMBL" id="JAATJU010025713">
    <property type="protein sequence ID" value="KAH0502813.1"/>
    <property type="molecule type" value="Genomic_DNA"/>
</dbReference>
<keyword evidence="6" id="KW-1015">Disulfide bond</keyword>
<dbReference type="InterPro" id="IPR039477">
    <property type="entry name" value="ILEI/PANDER_dom"/>
</dbReference>
<evidence type="ECO:0000256" key="1">
    <source>
        <dbReference type="ARBA" id="ARBA00004613"/>
    </source>
</evidence>
<proteinExistence type="inferred from homology"/>
<dbReference type="InterPro" id="IPR039220">
    <property type="entry name" value="FAM3"/>
</dbReference>
<evidence type="ECO:0000259" key="11">
    <source>
        <dbReference type="Pfam" id="PF15711"/>
    </source>
</evidence>
<keyword evidence="5 7" id="KW-0430">Lectin</keyword>
<feature type="region of interest" description="Disordered" evidence="8">
    <location>
        <begin position="392"/>
        <end position="423"/>
    </location>
</feature>
<keyword evidence="9" id="KW-0812">Transmembrane</keyword>
<comment type="similarity">
    <text evidence="2">Belongs to the FAM3 family.</text>
</comment>
<dbReference type="GO" id="GO:0005576">
    <property type="term" value="C:extracellular region"/>
    <property type="evidence" value="ECO:0007669"/>
    <property type="project" value="UniProtKB-SubCell"/>
</dbReference>
<keyword evidence="9" id="KW-1133">Transmembrane helix</keyword>
<dbReference type="PROSITE" id="PS52031">
    <property type="entry name" value="GG_LECTIN"/>
    <property type="match status" value="1"/>
</dbReference>
<feature type="domain" description="CFA20" evidence="10">
    <location>
        <begin position="27"/>
        <end position="69"/>
    </location>
</feature>
<evidence type="ECO:0000256" key="3">
    <source>
        <dbReference type="ARBA" id="ARBA00022525"/>
    </source>
</evidence>
<evidence type="ECO:0000313" key="12">
    <source>
        <dbReference type="EMBL" id="KAH0502813.1"/>
    </source>
</evidence>
<dbReference type="InterPro" id="IPR007714">
    <property type="entry name" value="CFA20_dom"/>
</dbReference>
<feature type="transmembrane region" description="Helical" evidence="9">
    <location>
        <begin position="446"/>
        <end position="467"/>
    </location>
</feature>
<dbReference type="AlphaFoldDB" id="A0A8J6G344"/>
<dbReference type="Pfam" id="PF15711">
    <property type="entry name" value="ILEI"/>
    <property type="match status" value="1"/>
</dbReference>
<dbReference type="InterPro" id="IPR039475">
    <property type="entry name" value="ILEI_FAM3C"/>
</dbReference>
<keyword evidence="3" id="KW-0964">Secreted</keyword>
<comment type="caution">
    <text evidence="12">The sequence shown here is derived from an EMBL/GenBank/DDBJ whole genome shotgun (WGS) entry which is preliminary data.</text>
</comment>
<evidence type="ECO:0000256" key="4">
    <source>
        <dbReference type="ARBA" id="ARBA00022729"/>
    </source>
</evidence>
<reference evidence="12" key="1">
    <citation type="submission" date="2020-03" db="EMBL/GenBank/DDBJ databases">
        <title>Studies in the Genomics of Life Span.</title>
        <authorList>
            <person name="Glass D."/>
        </authorList>
    </citation>
    <scope>NUCLEOTIDE SEQUENCE</scope>
    <source>
        <strain evidence="12">LTLLF</strain>
        <tissue evidence="12">Muscle</tissue>
    </source>
</reference>
<name>A0A8J6G344_MICOH</name>
<comment type="subcellular location">
    <subcellularLocation>
        <location evidence="1">Secreted</location>
    </subcellularLocation>
</comment>
<dbReference type="GO" id="GO:0030246">
    <property type="term" value="F:carbohydrate binding"/>
    <property type="evidence" value="ECO:0007669"/>
    <property type="project" value="UniProtKB-UniRule"/>
</dbReference>
<keyword evidence="4" id="KW-0732">Signal</keyword>
<evidence type="ECO:0000256" key="7">
    <source>
        <dbReference type="PROSITE-ProRule" id="PRU01375"/>
    </source>
</evidence>
<feature type="domain" description="ILEI/PANDER" evidence="11">
    <location>
        <begin position="531"/>
        <end position="618"/>
    </location>
</feature>
<evidence type="ECO:0000256" key="8">
    <source>
        <dbReference type="SAM" id="MobiDB-lite"/>
    </source>
</evidence>
<feature type="compositionally biased region" description="Polar residues" evidence="8">
    <location>
        <begin position="407"/>
        <end position="417"/>
    </location>
</feature>
<protein>
    <submittedName>
        <fullName evidence="12">Protein FAM3D</fullName>
    </submittedName>
</protein>
<dbReference type="CDD" id="cd13940">
    <property type="entry name" value="ILEI_FAM3C"/>
    <property type="match status" value="1"/>
</dbReference>
<dbReference type="Pfam" id="PF05018">
    <property type="entry name" value="CFA20_dom"/>
    <property type="match status" value="1"/>
</dbReference>
<keyword evidence="9" id="KW-0472">Membrane</keyword>
<gene>
    <name evidence="12" type="ORF">LTLLF_190700</name>
</gene>
<organism evidence="12 13">
    <name type="scientific">Microtus ochrogaster</name>
    <name type="common">Prairie vole</name>
    <dbReference type="NCBI Taxonomy" id="79684"/>
    <lineage>
        <taxon>Eukaryota</taxon>
        <taxon>Metazoa</taxon>
        <taxon>Chordata</taxon>
        <taxon>Craniata</taxon>
        <taxon>Vertebrata</taxon>
        <taxon>Euteleostomi</taxon>
        <taxon>Mammalia</taxon>
        <taxon>Eutheria</taxon>
        <taxon>Euarchontoglires</taxon>
        <taxon>Glires</taxon>
        <taxon>Rodentia</taxon>
        <taxon>Myomorpha</taxon>
        <taxon>Muroidea</taxon>
        <taxon>Cricetidae</taxon>
        <taxon>Arvicolinae</taxon>
        <taxon>Microtus</taxon>
    </lineage>
</organism>
<evidence type="ECO:0000256" key="6">
    <source>
        <dbReference type="ARBA" id="ARBA00023157"/>
    </source>
</evidence>
<dbReference type="PANTHER" id="PTHR14592">
    <property type="entry name" value="UNCHARACTERIZED FAM3"/>
    <property type="match status" value="1"/>
</dbReference>